<evidence type="ECO:0000256" key="3">
    <source>
        <dbReference type="ARBA" id="ARBA00022448"/>
    </source>
</evidence>
<dbReference type="Pfam" id="PF05172">
    <property type="entry name" value="RRM_Nup35"/>
    <property type="match status" value="1"/>
</dbReference>
<keyword evidence="13" id="KW-1185">Reference proteome</keyword>
<dbReference type="Proteomes" id="UP001327560">
    <property type="component" value="Chromosome 1"/>
</dbReference>
<keyword evidence="3 9" id="KW-0813">Transport</keyword>
<dbReference type="SUPFAM" id="SSF54928">
    <property type="entry name" value="RNA-binding domain, RBD"/>
    <property type="match status" value="1"/>
</dbReference>
<keyword evidence="7 9" id="KW-0906">Nuclear pore complex</keyword>
<evidence type="ECO:0000256" key="9">
    <source>
        <dbReference type="PIRNR" id="PIRNR038119"/>
    </source>
</evidence>
<feature type="compositionally biased region" description="Low complexity" evidence="10">
    <location>
        <begin position="86"/>
        <end position="100"/>
    </location>
</feature>
<keyword evidence="4 9" id="KW-0509">mRNA transport</keyword>
<evidence type="ECO:0000256" key="5">
    <source>
        <dbReference type="ARBA" id="ARBA00022927"/>
    </source>
</evidence>
<dbReference type="InterPro" id="IPR017389">
    <property type="entry name" value="Nucleoporin_NUP53"/>
</dbReference>
<feature type="compositionally biased region" description="Low complexity" evidence="10">
    <location>
        <begin position="283"/>
        <end position="294"/>
    </location>
</feature>
<dbReference type="InterPro" id="IPR012677">
    <property type="entry name" value="Nucleotide-bd_a/b_plait_sf"/>
</dbReference>
<evidence type="ECO:0000256" key="1">
    <source>
        <dbReference type="ARBA" id="ARBA00004567"/>
    </source>
</evidence>
<dbReference type="PIRSF" id="PIRSF038119">
    <property type="entry name" value="Nucleoporin_NUP53"/>
    <property type="match status" value="1"/>
</dbReference>
<comment type="subcellular location">
    <subcellularLocation>
        <location evidence="1 9">Nucleus</location>
        <location evidence="1 9">Nuclear pore complex</location>
    </subcellularLocation>
</comment>
<evidence type="ECO:0000256" key="6">
    <source>
        <dbReference type="ARBA" id="ARBA00023010"/>
    </source>
</evidence>
<dbReference type="GO" id="GO:0005543">
    <property type="term" value="F:phospholipid binding"/>
    <property type="evidence" value="ECO:0007669"/>
    <property type="project" value="TreeGrafter"/>
</dbReference>
<evidence type="ECO:0000313" key="12">
    <source>
        <dbReference type="EMBL" id="WOK91441.1"/>
    </source>
</evidence>
<reference evidence="12 13" key="1">
    <citation type="submission" date="2023-10" db="EMBL/GenBank/DDBJ databases">
        <title>Chromosome-scale genome assembly provides insights into flower coloration mechanisms of Canna indica.</title>
        <authorList>
            <person name="Li C."/>
        </authorList>
    </citation>
    <scope>NUCLEOTIDE SEQUENCE [LARGE SCALE GENOMIC DNA]</scope>
    <source>
        <tissue evidence="12">Flower</tissue>
    </source>
</reference>
<sequence>MSSPMPRGSKPTRLSPFFRDLATPIFPHRRLSGRFSSPRRAAEELPPPPVFTLDDRPDFSPEPGLGELPLPSPVSRTPTRPDRRGSLSPSLSLSSPSYSSRTRAEANGSSSPSWRGKSPDGSIGMTSKNVGGGEREADRGSLVDRMVEPGALVSLPPPAAREIATPEPQGKDEFDMAKWVTVFGFFPGDTNLVLRELEKCGVVLKHVPGPRDANWIHILYQNHYDAEKALKKNGMQLNNLLIIGVKPVDPMHRQHLKDSVKRINGGGFMVSLPSKFTALSSSANHSNTSSSCNSDSRHHTTGAVATPSNSLVSKVLDLVFGI</sequence>
<comment type="similarity">
    <text evidence="2 9">Belongs to the Nup35 family.</text>
</comment>
<dbReference type="GO" id="GO:0044613">
    <property type="term" value="C:nuclear pore central transport channel"/>
    <property type="evidence" value="ECO:0007669"/>
    <property type="project" value="TreeGrafter"/>
</dbReference>
<accession>A0AAQ3JKW7</accession>
<feature type="region of interest" description="Disordered" evidence="10">
    <location>
        <begin position="28"/>
        <end position="137"/>
    </location>
</feature>
<dbReference type="GO" id="GO:0006607">
    <property type="term" value="P:NLS-bearing protein import into nucleus"/>
    <property type="evidence" value="ECO:0007669"/>
    <property type="project" value="TreeGrafter"/>
</dbReference>
<dbReference type="GO" id="GO:0031965">
    <property type="term" value="C:nuclear membrane"/>
    <property type="evidence" value="ECO:0007669"/>
    <property type="project" value="InterPro"/>
</dbReference>
<keyword evidence="8 9" id="KW-0539">Nucleus</keyword>
<evidence type="ECO:0000259" key="11">
    <source>
        <dbReference type="PROSITE" id="PS51472"/>
    </source>
</evidence>
<gene>
    <name evidence="12" type="ORF">Cni_G00132</name>
</gene>
<evidence type="ECO:0000313" key="13">
    <source>
        <dbReference type="Proteomes" id="UP001327560"/>
    </source>
</evidence>
<protein>
    <recommendedName>
        <fullName evidence="9">Nuclear pore complex protein NUP35</fullName>
    </recommendedName>
    <alternativeName>
        <fullName evidence="9">Nucleoporin 35</fullName>
    </alternativeName>
</protein>
<dbReference type="PROSITE" id="PS51472">
    <property type="entry name" value="RRM_NUP35"/>
    <property type="match status" value="1"/>
</dbReference>
<keyword evidence="6 9" id="KW-0811">Translocation</keyword>
<dbReference type="GO" id="GO:0017056">
    <property type="term" value="F:structural constituent of nuclear pore"/>
    <property type="evidence" value="ECO:0007669"/>
    <property type="project" value="InterPro"/>
</dbReference>
<organism evidence="12 13">
    <name type="scientific">Canna indica</name>
    <name type="common">Indian-shot</name>
    <dbReference type="NCBI Taxonomy" id="4628"/>
    <lineage>
        <taxon>Eukaryota</taxon>
        <taxon>Viridiplantae</taxon>
        <taxon>Streptophyta</taxon>
        <taxon>Embryophyta</taxon>
        <taxon>Tracheophyta</taxon>
        <taxon>Spermatophyta</taxon>
        <taxon>Magnoliopsida</taxon>
        <taxon>Liliopsida</taxon>
        <taxon>Zingiberales</taxon>
        <taxon>Cannaceae</taxon>
        <taxon>Canna</taxon>
    </lineage>
</organism>
<dbReference type="PANTHER" id="PTHR21527">
    <property type="entry name" value="NUCLEOPORIN NUP35"/>
    <property type="match status" value="1"/>
</dbReference>
<dbReference type="FunFam" id="3.30.70.330:FF:000095">
    <property type="entry name" value="Putative Nucleoporin NUP53"/>
    <property type="match status" value="1"/>
</dbReference>
<evidence type="ECO:0000256" key="2">
    <source>
        <dbReference type="ARBA" id="ARBA00009454"/>
    </source>
</evidence>
<dbReference type="CDD" id="cd12441">
    <property type="entry name" value="RRM_Nup53_like"/>
    <property type="match status" value="1"/>
</dbReference>
<proteinExistence type="inferred from homology"/>
<dbReference type="GO" id="GO:0051028">
    <property type="term" value="P:mRNA transport"/>
    <property type="evidence" value="ECO:0007669"/>
    <property type="project" value="UniProtKB-UniRule"/>
</dbReference>
<name>A0AAQ3JKW7_9LILI</name>
<evidence type="ECO:0000256" key="10">
    <source>
        <dbReference type="SAM" id="MobiDB-lite"/>
    </source>
</evidence>
<evidence type="ECO:0000256" key="7">
    <source>
        <dbReference type="ARBA" id="ARBA00023132"/>
    </source>
</evidence>
<evidence type="ECO:0000256" key="4">
    <source>
        <dbReference type="ARBA" id="ARBA00022816"/>
    </source>
</evidence>
<dbReference type="GO" id="GO:0003676">
    <property type="term" value="F:nucleic acid binding"/>
    <property type="evidence" value="ECO:0007669"/>
    <property type="project" value="InterPro"/>
</dbReference>
<dbReference type="PANTHER" id="PTHR21527:SF6">
    <property type="entry name" value="NUCLEOPORIN NUP35"/>
    <property type="match status" value="1"/>
</dbReference>
<dbReference type="GO" id="GO:0044615">
    <property type="term" value="C:nuclear pore nuclear basket"/>
    <property type="evidence" value="ECO:0007669"/>
    <property type="project" value="TreeGrafter"/>
</dbReference>
<keyword evidence="5 9" id="KW-0653">Protein transport</keyword>
<dbReference type="Gene3D" id="3.30.70.330">
    <property type="match status" value="1"/>
</dbReference>
<dbReference type="InterPro" id="IPR035979">
    <property type="entry name" value="RBD_domain_sf"/>
</dbReference>
<feature type="domain" description="RRM Nup35-type" evidence="11">
    <location>
        <begin position="174"/>
        <end position="255"/>
    </location>
</feature>
<feature type="region of interest" description="Disordered" evidence="10">
    <location>
        <begin position="283"/>
        <end position="305"/>
    </location>
</feature>
<dbReference type="AlphaFoldDB" id="A0AAQ3JKW7"/>
<dbReference type="InterPro" id="IPR007846">
    <property type="entry name" value="RRM_NUP35_dom"/>
</dbReference>
<dbReference type="EMBL" id="CP136890">
    <property type="protein sequence ID" value="WOK91441.1"/>
    <property type="molecule type" value="Genomic_DNA"/>
</dbReference>
<evidence type="ECO:0000256" key="8">
    <source>
        <dbReference type="ARBA" id="ARBA00023242"/>
    </source>
</evidence>
<dbReference type="GO" id="GO:0006999">
    <property type="term" value="P:nuclear pore organization"/>
    <property type="evidence" value="ECO:0007669"/>
    <property type="project" value="TreeGrafter"/>
</dbReference>